<dbReference type="AlphaFoldDB" id="A0A8J8NJK5"/>
<protein>
    <submittedName>
        <fullName evidence="1">Uncharacterized protein</fullName>
    </submittedName>
</protein>
<organism evidence="1 2">
    <name type="scientific">Halteria grandinella</name>
    <dbReference type="NCBI Taxonomy" id="5974"/>
    <lineage>
        <taxon>Eukaryota</taxon>
        <taxon>Sar</taxon>
        <taxon>Alveolata</taxon>
        <taxon>Ciliophora</taxon>
        <taxon>Intramacronucleata</taxon>
        <taxon>Spirotrichea</taxon>
        <taxon>Stichotrichia</taxon>
        <taxon>Sporadotrichida</taxon>
        <taxon>Halteriidae</taxon>
        <taxon>Halteria</taxon>
    </lineage>
</organism>
<evidence type="ECO:0000313" key="1">
    <source>
        <dbReference type="EMBL" id="TNV76283.1"/>
    </source>
</evidence>
<dbReference type="EMBL" id="RRYP01013869">
    <property type="protein sequence ID" value="TNV76283.1"/>
    <property type="molecule type" value="Genomic_DNA"/>
</dbReference>
<keyword evidence="2" id="KW-1185">Reference proteome</keyword>
<gene>
    <name evidence="1" type="ORF">FGO68_gene4374</name>
</gene>
<accession>A0A8J8NJK5</accession>
<sequence length="78" mass="9184">MIILWYKVICSIHAILIATRVKNIIIKIQQQAQLDLFKIMQHHLLDSLGRFDQAFRTAVKSIRLQIFIKNLLWSHSCP</sequence>
<proteinExistence type="predicted"/>
<evidence type="ECO:0000313" key="2">
    <source>
        <dbReference type="Proteomes" id="UP000785679"/>
    </source>
</evidence>
<reference evidence="1" key="1">
    <citation type="submission" date="2019-06" db="EMBL/GenBank/DDBJ databases">
        <authorList>
            <person name="Zheng W."/>
        </authorList>
    </citation>
    <scope>NUCLEOTIDE SEQUENCE</scope>
    <source>
        <strain evidence="1">QDHG01</strain>
    </source>
</reference>
<name>A0A8J8NJK5_HALGN</name>
<comment type="caution">
    <text evidence="1">The sequence shown here is derived from an EMBL/GenBank/DDBJ whole genome shotgun (WGS) entry which is preliminary data.</text>
</comment>
<dbReference type="Proteomes" id="UP000785679">
    <property type="component" value="Unassembled WGS sequence"/>
</dbReference>